<dbReference type="AlphaFoldDB" id="A0A498CRC2"/>
<evidence type="ECO:0000313" key="4">
    <source>
        <dbReference type="Proteomes" id="UP000276301"/>
    </source>
</evidence>
<evidence type="ECO:0000259" key="2">
    <source>
        <dbReference type="Pfam" id="PF01261"/>
    </source>
</evidence>
<dbReference type="EMBL" id="RCHT01000001">
    <property type="protein sequence ID" value="RLL14726.1"/>
    <property type="molecule type" value="Genomic_DNA"/>
</dbReference>
<sequence>MDGYTLGLYEKSMPGSLSLPEKLAAAREAGYDCLEISIDETDEKLARLDWGEEERLRLVESAARAGCPVATMCLSAHRRYPLGSEDPETAGRGMEIFEGAVLLAEAVGVRLIQLAGYDEYYRESNARTRENFLRNLRRAVHFAAAHKVQLGFETMETPFMDTCEKAMRYVAQIGSPYLSVYPDIGNMTNAAKLYRTDVLDDLASAGGHIAAMHLKETRPGVYREVPYGTGHVDFPGAVRRALDLGVRAFTAEFWYTGEPDWKARLLENNRFLRRQFERCGDC</sequence>
<name>A0A498CRC2_9FIRM</name>
<organism evidence="3 4">
    <name type="scientific">Anaerotruncus massiliensis</name>
    <name type="common">ex Liu et al. 2021</name>
    <dbReference type="NCBI Taxonomy" id="2321404"/>
    <lineage>
        <taxon>Bacteria</taxon>
        <taxon>Bacillati</taxon>
        <taxon>Bacillota</taxon>
        <taxon>Clostridia</taxon>
        <taxon>Eubacteriales</taxon>
        <taxon>Oscillospiraceae</taxon>
        <taxon>Anaerotruncus</taxon>
    </lineage>
</organism>
<proteinExistence type="predicted"/>
<dbReference type="InterPro" id="IPR036237">
    <property type="entry name" value="Xyl_isomerase-like_sf"/>
</dbReference>
<dbReference type="PANTHER" id="PTHR43489:SF1">
    <property type="entry name" value="L-RIBULOSE-5-PHOSPHATE 3-EPIMERASE SGBU-RELATED"/>
    <property type="match status" value="1"/>
</dbReference>
<evidence type="ECO:0000313" key="3">
    <source>
        <dbReference type="EMBL" id="RLL14726.1"/>
    </source>
</evidence>
<dbReference type="Gene3D" id="3.20.20.150">
    <property type="entry name" value="Divalent-metal-dependent TIM barrel enzymes"/>
    <property type="match status" value="1"/>
</dbReference>
<dbReference type="InterPro" id="IPR013022">
    <property type="entry name" value="Xyl_isomerase-like_TIM-brl"/>
</dbReference>
<keyword evidence="4" id="KW-1185">Reference proteome</keyword>
<dbReference type="GO" id="GO:0034015">
    <property type="term" value="F:L-ribulose-5-phosphate 3-epimerase activity"/>
    <property type="evidence" value="ECO:0007669"/>
    <property type="project" value="UniProtKB-EC"/>
</dbReference>
<evidence type="ECO:0000256" key="1">
    <source>
        <dbReference type="ARBA" id="ARBA00023235"/>
    </source>
</evidence>
<protein>
    <submittedName>
        <fullName evidence="3">L-ribulose-5-phosphate 3-epimerase</fullName>
        <ecNumber evidence="3">5.1.3.22</ecNumber>
    </submittedName>
</protein>
<feature type="domain" description="Xylose isomerase-like TIM barrel" evidence="2">
    <location>
        <begin position="23"/>
        <end position="274"/>
    </location>
</feature>
<dbReference type="InterPro" id="IPR050417">
    <property type="entry name" value="Sugar_Epim/Isomerase"/>
</dbReference>
<dbReference type="NCBIfam" id="NF009689">
    <property type="entry name" value="PRK13210.1"/>
    <property type="match status" value="1"/>
</dbReference>
<reference evidence="3 4" key="1">
    <citation type="submission" date="2018-10" db="EMBL/GenBank/DDBJ databases">
        <title>Anaerotruncus faecis sp. nov., isolated from human feces.</title>
        <authorList>
            <person name="Wang Y.-J."/>
        </authorList>
    </citation>
    <scope>NUCLEOTIDE SEQUENCE [LARGE SCALE GENOMIC DNA]</scope>
    <source>
        <strain evidence="3 4">22A2-44</strain>
    </source>
</reference>
<dbReference type="GO" id="GO:0019852">
    <property type="term" value="P:L-ascorbic acid metabolic process"/>
    <property type="evidence" value="ECO:0007669"/>
    <property type="project" value="TreeGrafter"/>
</dbReference>
<dbReference type="Pfam" id="PF01261">
    <property type="entry name" value="AP_endonuc_2"/>
    <property type="match status" value="1"/>
</dbReference>
<dbReference type="RefSeq" id="WP_121585831.1">
    <property type="nucleotide sequence ID" value="NZ_DBFSDP010000121.1"/>
</dbReference>
<dbReference type="SUPFAM" id="SSF51658">
    <property type="entry name" value="Xylose isomerase-like"/>
    <property type="match status" value="1"/>
</dbReference>
<accession>A0A498CRC2</accession>
<dbReference type="EC" id="5.1.3.22" evidence="3"/>
<comment type="caution">
    <text evidence="3">The sequence shown here is derived from an EMBL/GenBank/DDBJ whole genome shotgun (WGS) entry which is preliminary data.</text>
</comment>
<dbReference type="PANTHER" id="PTHR43489">
    <property type="entry name" value="ISOMERASE"/>
    <property type="match status" value="1"/>
</dbReference>
<keyword evidence="1 3" id="KW-0413">Isomerase</keyword>
<dbReference type="Proteomes" id="UP000276301">
    <property type="component" value="Unassembled WGS sequence"/>
</dbReference>
<gene>
    <name evidence="3" type="ORF">D4A47_01735</name>
</gene>